<keyword evidence="3 5" id="KW-1133">Transmembrane helix</keyword>
<feature type="transmembrane region" description="Helical" evidence="5">
    <location>
        <begin position="208"/>
        <end position="228"/>
    </location>
</feature>
<dbReference type="Pfam" id="PF04142">
    <property type="entry name" value="Nuc_sug_transp"/>
    <property type="match status" value="1"/>
</dbReference>
<dbReference type="SUPFAM" id="SSF53335">
    <property type="entry name" value="S-adenosyl-L-methionine-dependent methyltransferases"/>
    <property type="match status" value="1"/>
</dbReference>
<dbReference type="InterPro" id="IPR029044">
    <property type="entry name" value="Nucleotide-diphossugar_trans"/>
</dbReference>
<organism evidence="6 7">
    <name type="scientific">Cyclostephanos tholiformis</name>
    <dbReference type="NCBI Taxonomy" id="382380"/>
    <lineage>
        <taxon>Eukaryota</taxon>
        <taxon>Sar</taxon>
        <taxon>Stramenopiles</taxon>
        <taxon>Ochrophyta</taxon>
        <taxon>Bacillariophyta</taxon>
        <taxon>Coscinodiscophyceae</taxon>
        <taxon>Thalassiosirophycidae</taxon>
        <taxon>Stephanodiscales</taxon>
        <taxon>Stephanodiscaceae</taxon>
        <taxon>Cyclostephanos</taxon>
    </lineage>
</organism>
<dbReference type="PANTHER" id="PTHR10231">
    <property type="entry name" value="NUCLEOTIDE-SUGAR TRANSMEMBRANE TRANSPORTER"/>
    <property type="match status" value="1"/>
</dbReference>
<evidence type="ECO:0000256" key="3">
    <source>
        <dbReference type="ARBA" id="ARBA00022989"/>
    </source>
</evidence>
<feature type="transmembrane region" description="Helical" evidence="5">
    <location>
        <begin position="263"/>
        <end position="281"/>
    </location>
</feature>
<dbReference type="Gene3D" id="3.40.50.150">
    <property type="entry name" value="Vaccinia Virus protein VP39"/>
    <property type="match status" value="1"/>
</dbReference>
<evidence type="ECO:0000313" key="6">
    <source>
        <dbReference type="EMBL" id="KAL3810327.1"/>
    </source>
</evidence>
<dbReference type="InterPro" id="IPR007271">
    <property type="entry name" value="Nuc_sug_transpt"/>
</dbReference>
<dbReference type="Proteomes" id="UP001530377">
    <property type="component" value="Unassembled WGS sequence"/>
</dbReference>
<evidence type="ECO:0000313" key="7">
    <source>
        <dbReference type="Proteomes" id="UP001530377"/>
    </source>
</evidence>
<name>A0ABD3RBD8_9STRA</name>
<feature type="transmembrane region" description="Helical" evidence="5">
    <location>
        <begin position="234"/>
        <end position="251"/>
    </location>
</feature>
<feature type="transmembrane region" description="Helical" evidence="5">
    <location>
        <begin position="181"/>
        <end position="201"/>
    </location>
</feature>
<dbReference type="Pfam" id="PF13578">
    <property type="entry name" value="Methyltransf_24"/>
    <property type="match status" value="1"/>
</dbReference>
<sequence length="842" mass="94152">MAIPGVFYWGSNTLLFVALSKLTVPIFQVAYQGKLVITALVSVCTLGRTYVARQWCCLVVISLSIAFIASEDCIRNNNTNDISETNAMTTTAVSRDISPDISGNLFMGLGAIAIACLLSAFAGVYFEYVVKNDRSYVKTPSLWMRNIQLAFFSIIVALFQLKLNGWSGKHDTKSFFHGFTYAAWCQVFLFSAGGLVVAAVIQHADNVVKGLATGISVLLSTAGSTVLFKTSLTPTFSICAVTTITAVYLFYGESISWPQRSLWTKYISALASSFAIINLITPAQDNEMAVPNHLVTNVFPTDWNSTTTALDALRSIQNQVHERHFHEATHILYDLRTAIGNRPAKYLEIGSYTGISAALMLRHPMPTFVTLVDPCVLDPSHFHGYLSQEKTIRKNLQALTVTRCCAGDFHPWDLRVGYSPQALPMGETFDIIFIDGDHSTRGVWADYDGTINLLRPGGFMVFDDYLDHLYSPAVRPAVDDIASSTKLITIGSPRNIHGIHPTTNQSFINEYIFQRSGKFNFFPQPETDVAISDPLLGITVATYRRPDGMTPSMLENLWTMLLDQSYRNWKLYLTGDFYENETEWKSLSFFNHSQASLYNLPEPGERGIINDLWLHAGTDAMNNALDRIVADGIQWNVHLDDDDIWDADHLQNVVSGIRTGATFVTVECQHHNSQLPNYAGFLTNISHSVLPRPCGVLHSSISFNAVKLTSRYKITPGCPADADLWSRIVFDDYFFPAFVPIKSCYHVRENGSGSSERVLRRWDFFDRDPPPGWYKNASHYTSLASETFPVNLSTHCVHIIGPQMNPPEDYSHHFVKLPLDMVPYHIRVVEAFAGLPVWQKQQ</sequence>
<dbReference type="CDD" id="cd02440">
    <property type="entry name" value="AdoMet_MTases"/>
    <property type="match status" value="1"/>
</dbReference>
<keyword evidence="7" id="KW-1185">Reference proteome</keyword>
<dbReference type="SUPFAM" id="SSF53448">
    <property type="entry name" value="Nucleotide-diphospho-sugar transferases"/>
    <property type="match status" value="1"/>
</dbReference>
<reference evidence="6 7" key="1">
    <citation type="submission" date="2024-10" db="EMBL/GenBank/DDBJ databases">
        <title>Updated reference genomes for cyclostephanoid diatoms.</title>
        <authorList>
            <person name="Roberts W.R."/>
            <person name="Alverson A.J."/>
        </authorList>
    </citation>
    <scope>NUCLEOTIDE SEQUENCE [LARGE SCALE GENOMIC DNA]</scope>
    <source>
        <strain evidence="6 7">AJA228-03</strain>
    </source>
</reference>
<gene>
    <name evidence="6" type="ORF">ACHAXA_008262</name>
</gene>
<comment type="caution">
    <text evidence="6">The sequence shown here is derived from an EMBL/GenBank/DDBJ whole genome shotgun (WGS) entry which is preliminary data.</text>
</comment>
<dbReference type="NCBIfam" id="TIGR00803">
    <property type="entry name" value="nst"/>
    <property type="match status" value="1"/>
</dbReference>
<comment type="subcellular location">
    <subcellularLocation>
        <location evidence="1">Membrane</location>
        <topology evidence="1">Multi-pass membrane protein</topology>
    </subcellularLocation>
</comment>
<keyword evidence="2 5" id="KW-0812">Transmembrane</keyword>
<evidence type="ECO:0000256" key="4">
    <source>
        <dbReference type="ARBA" id="ARBA00023136"/>
    </source>
</evidence>
<proteinExistence type="predicted"/>
<feature type="transmembrane region" description="Helical" evidence="5">
    <location>
        <begin position="142"/>
        <end position="161"/>
    </location>
</feature>
<dbReference type="AlphaFoldDB" id="A0ABD3RBD8"/>
<evidence type="ECO:0000256" key="2">
    <source>
        <dbReference type="ARBA" id="ARBA00022692"/>
    </source>
</evidence>
<accession>A0ABD3RBD8</accession>
<feature type="transmembrane region" description="Helical" evidence="5">
    <location>
        <begin position="6"/>
        <end position="29"/>
    </location>
</feature>
<dbReference type="EMBL" id="JALLPB020000338">
    <property type="protein sequence ID" value="KAL3810327.1"/>
    <property type="molecule type" value="Genomic_DNA"/>
</dbReference>
<dbReference type="GO" id="GO:0016020">
    <property type="term" value="C:membrane"/>
    <property type="evidence" value="ECO:0007669"/>
    <property type="project" value="UniProtKB-SubCell"/>
</dbReference>
<evidence type="ECO:0000256" key="5">
    <source>
        <dbReference type="SAM" id="Phobius"/>
    </source>
</evidence>
<keyword evidence="4 5" id="KW-0472">Membrane</keyword>
<feature type="transmembrane region" description="Helical" evidence="5">
    <location>
        <begin position="105"/>
        <end position="130"/>
    </location>
</feature>
<evidence type="ECO:0000256" key="1">
    <source>
        <dbReference type="ARBA" id="ARBA00004141"/>
    </source>
</evidence>
<protein>
    <submittedName>
        <fullName evidence="6">Uncharacterized protein</fullName>
    </submittedName>
</protein>
<dbReference type="InterPro" id="IPR029063">
    <property type="entry name" value="SAM-dependent_MTases_sf"/>
</dbReference>